<proteinExistence type="predicted"/>
<dbReference type="Pfam" id="PF14897">
    <property type="entry name" value="EpsG"/>
    <property type="match status" value="1"/>
</dbReference>
<dbReference type="Proteomes" id="UP000006546">
    <property type="component" value="Chromosome"/>
</dbReference>
<name>F4LIY8_TREBD</name>
<dbReference type="eggNOG" id="ENOG5033A5I">
    <property type="taxonomic scope" value="Bacteria"/>
</dbReference>
<gene>
    <name evidence="2" type="ordered locus">Trebr_1878</name>
</gene>
<feature type="transmembrane region" description="Helical" evidence="1">
    <location>
        <begin position="248"/>
        <end position="266"/>
    </location>
</feature>
<dbReference type="HOGENOM" id="CLU_059692_2_0_12"/>
<protein>
    <recommendedName>
        <fullName evidence="4">EpsG family protein</fullName>
    </recommendedName>
</protein>
<keyword evidence="1" id="KW-0812">Transmembrane</keyword>
<dbReference type="OrthoDB" id="1424730at2"/>
<sequence>MEIYIFVCMTLMIPALFSYPKQISFNVMMFLFIPLFLLSAMRYDIGRDYDSYMIIFNNPEKMQVHEKGYMLLNNLAINYDLTLQAVIIIYAMFTSIFAFLFISENSKNKILSLFIFYTYTPFYLQTLNTLRQGLAIYIFMYATRFIRERKLFKYCFFILMAAFFAHSSVLVTLPLYFLLNRKYRTTTKMVLVGIFVGMSSLMHLIIKATPYAVYLLGSSGEGSFSPVFILDVLLCVVVVLFMVNNHEYIFYNIAFLSICILSMGIALNDSPIFVVVSRINEFFLPGLIIMIPSFIHKQKKYKEIGYYACILCFFCVFYFSILMNGVENQLVPYKTFFGVYHTGIFFDISMIVIAGMFSLFLLKITDSLQKNKIGNFFI</sequence>
<dbReference type="EMBL" id="CP002696">
    <property type="protein sequence ID" value="AEE17297.1"/>
    <property type="molecule type" value="Genomic_DNA"/>
</dbReference>
<feature type="transmembrane region" description="Helical" evidence="1">
    <location>
        <begin position="343"/>
        <end position="362"/>
    </location>
</feature>
<feature type="transmembrane region" description="Helical" evidence="1">
    <location>
        <begin position="23"/>
        <end position="43"/>
    </location>
</feature>
<keyword evidence="1" id="KW-0472">Membrane</keyword>
<dbReference type="AlphaFoldDB" id="F4LIY8"/>
<keyword evidence="3" id="KW-1185">Reference proteome</keyword>
<feature type="transmembrane region" description="Helical" evidence="1">
    <location>
        <begin position="272"/>
        <end position="292"/>
    </location>
</feature>
<feature type="transmembrane region" description="Helical" evidence="1">
    <location>
        <begin position="304"/>
        <end position="323"/>
    </location>
</feature>
<reference evidence="3" key="1">
    <citation type="submission" date="2011-04" db="EMBL/GenBank/DDBJ databases">
        <title>The complete genome of Treponema brennaborense DSM 12168.</title>
        <authorList>
            <person name="Lucas S."/>
            <person name="Han J."/>
            <person name="Lapidus A."/>
            <person name="Bruce D."/>
            <person name="Goodwin L."/>
            <person name="Pitluck S."/>
            <person name="Peters L."/>
            <person name="Kyrpides N."/>
            <person name="Mavromatis K."/>
            <person name="Ivanova N."/>
            <person name="Mikhailova N."/>
            <person name="Pagani I."/>
            <person name="Teshima H."/>
            <person name="Detter J.C."/>
            <person name="Tapia R."/>
            <person name="Han C."/>
            <person name="Land M."/>
            <person name="Hauser L."/>
            <person name="Markowitz V."/>
            <person name="Cheng J.-F."/>
            <person name="Hugenholtz P."/>
            <person name="Woyke T."/>
            <person name="Wu D."/>
            <person name="Gronow S."/>
            <person name="Wellnitz S."/>
            <person name="Brambilla E."/>
            <person name="Klenk H.-P."/>
            <person name="Eisen J.A."/>
        </authorList>
    </citation>
    <scope>NUCLEOTIDE SEQUENCE [LARGE SCALE GENOMIC DNA]</scope>
    <source>
        <strain evidence="3">DSM 12168 / CIP 105900 / DD5/3</strain>
    </source>
</reference>
<evidence type="ECO:0000313" key="3">
    <source>
        <dbReference type="Proteomes" id="UP000006546"/>
    </source>
</evidence>
<feature type="transmembrane region" description="Helical" evidence="1">
    <location>
        <begin position="114"/>
        <end position="139"/>
    </location>
</feature>
<evidence type="ECO:0008006" key="4">
    <source>
        <dbReference type="Google" id="ProtNLM"/>
    </source>
</evidence>
<keyword evidence="1" id="KW-1133">Transmembrane helix</keyword>
<evidence type="ECO:0000313" key="2">
    <source>
        <dbReference type="EMBL" id="AEE17297.1"/>
    </source>
</evidence>
<dbReference type="KEGG" id="tbe:Trebr_1878"/>
<feature type="transmembrane region" description="Helical" evidence="1">
    <location>
        <begin position="226"/>
        <end position="243"/>
    </location>
</feature>
<feature type="transmembrane region" description="Helical" evidence="1">
    <location>
        <begin position="81"/>
        <end position="102"/>
    </location>
</feature>
<dbReference type="InterPro" id="IPR049458">
    <property type="entry name" value="EpsG-like"/>
</dbReference>
<accession>F4LIY8</accession>
<feature type="transmembrane region" description="Helical" evidence="1">
    <location>
        <begin position="189"/>
        <end position="206"/>
    </location>
</feature>
<feature type="transmembrane region" description="Helical" evidence="1">
    <location>
        <begin position="151"/>
        <end position="177"/>
    </location>
</feature>
<dbReference type="STRING" id="906968.Trebr_1878"/>
<evidence type="ECO:0000256" key="1">
    <source>
        <dbReference type="SAM" id="Phobius"/>
    </source>
</evidence>
<organism evidence="2 3">
    <name type="scientific">Treponema brennaborense (strain DSM 12168 / CIP 105900 / DD5/3)</name>
    <dbReference type="NCBI Taxonomy" id="906968"/>
    <lineage>
        <taxon>Bacteria</taxon>
        <taxon>Pseudomonadati</taxon>
        <taxon>Spirochaetota</taxon>
        <taxon>Spirochaetia</taxon>
        <taxon>Spirochaetales</taxon>
        <taxon>Treponemataceae</taxon>
        <taxon>Treponema</taxon>
    </lineage>
</organism>